<dbReference type="Proteomes" id="UP001165960">
    <property type="component" value="Unassembled WGS sequence"/>
</dbReference>
<sequence>MPLKSITKTVPKASKAFKSKVTTPKAKKAKTTPKKQPAKGKDPPKTPTPSPEPEGNSPTSPHSPFVYFPSDPQEKLYNFNCHSDPTSESEEEEEQEPGAPVDEQIELRDLNTIHNICNQNGTFAVPTTYPASYPIMTKKGGVVFVYKGYSFSCKNKIKNNLPTVTVVSFLPGIDHLKKKNGDRKAANPLKVLDYLNLVIDKKWVITAPVDSKCQGPRAPNSDPFKL</sequence>
<protein>
    <submittedName>
        <fullName evidence="1">Uncharacterized protein</fullName>
    </submittedName>
</protein>
<proteinExistence type="predicted"/>
<comment type="caution">
    <text evidence="1">The sequence shown here is derived from an EMBL/GenBank/DDBJ whole genome shotgun (WGS) entry which is preliminary data.</text>
</comment>
<name>A0ACC2UFS8_9FUNG</name>
<gene>
    <name evidence="1" type="ORF">DSO57_1013156</name>
</gene>
<reference evidence="1" key="1">
    <citation type="submission" date="2022-04" db="EMBL/GenBank/DDBJ databases">
        <title>Genome of the entomopathogenic fungus Entomophthora muscae.</title>
        <authorList>
            <person name="Elya C."/>
            <person name="Lovett B.R."/>
            <person name="Lee E."/>
            <person name="Macias A.M."/>
            <person name="Hajek A.E."/>
            <person name="De Bivort B.L."/>
            <person name="Kasson M.T."/>
            <person name="De Fine Licht H.H."/>
            <person name="Stajich J.E."/>
        </authorList>
    </citation>
    <scope>NUCLEOTIDE SEQUENCE</scope>
    <source>
        <strain evidence="1">Berkeley</strain>
    </source>
</reference>
<accession>A0ACC2UFS8</accession>
<evidence type="ECO:0000313" key="2">
    <source>
        <dbReference type="Proteomes" id="UP001165960"/>
    </source>
</evidence>
<dbReference type="EMBL" id="QTSX02000758">
    <property type="protein sequence ID" value="KAJ9085501.1"/>
    <property type="molecule type" value="Genomic_DNA"/>
</dbReference>
<keyword evidence="2" id="KW-1185">Reference proteome</keyword>
<organism evidence="1 2">
    <name type="scientific">Entomophthora muscae</name>
    <dbReference type="NCBI Taxonomy" id="34485"/>
    <lineage>
        <taxon>Eukaryota</taxon>
        <taxon>Fungi</taxon>
        <taxon>Fungi incertae sedis</taxon>
        <taxon>Zoopagomycota</taxon>
        <taxon>Entomophthoromycotina</taxon>
        <taxon>Entomophthoromycetes</taxon>
        <taxon>Entomophthorales</taxon>
        <taxon>Entomophthoraceae</taxon>
        <taxon>Entomophthora</taxon>
    </lineage>
</organism>
<evidence type="ECO:0000313" key="1">
    <source>
        <dbReference type="EMBL" id="KAJ9085501.1"/>
    </source>
</evidence>